<gene>
    <name evidence="2" type="ORF">AWZ03_014083</name>
</gene>
<dbReference type="EMBL" id="LSRL02001007">
    <property type="protein sequence ID" value="TDG39493.1"/>
    <property type="molecule type" value="Genomic_DNA"/>
</dbReference>
<accession>A0A484AT00</accession>
<feature type="region of interest" description="Disordered" evidence="1">
    <location>
        <begin position="1"/>
        <end position="42"/>
    </location>
</feature>
<evidence type="ECO:0000256" key="1">
    <source>
        <dbReference type="SAM" id="MobiDB-lite"/>
    </source>
</evidence>
<comment type="caution">
    <text evidence="2">The sequence shown here is derived from an EMBL/GenBank/DDBJ whole genome shotgun (WGS) entry which is preliminary data.</text>
</comment>
<proteinExistence type="predicted"/>
<dbReference type="Proteomes" id="UP000295192">
    <property type="component" value="Unassembled WGS sequence"/>
</dbReference>
<name>A0A484AT00_DRONA</name>
<protein>
    <submittedName>
        <fullName evidence="2">Uncharacterized protein</fullName>
    </submittedName>
</protein>
<organism evidence="2 3">
    <name type="scientific">Drosophila navojoa</name>
    <name type="common">Fruit fly</name>
    <dbReference type="NCBI Taxonomy" id="7232"/>
    <lineage>
        <taxon>Eukaryota</taxon>
        <taxon>Metazoa</taxon>
        <taxon>Ecdysozoa</taxon>
        <taxon>Arthropoda</taxon>
        <taxon>Hexapoda</taxon>
        <taxon>Insecta</taxon>
        <taxon>Pterygota</taxon>
        <taxon>Neoptera</taxon>
        <taxon>Endopterygota</taxon>
        <taxon>Diptera</taxon>
        <taxon>Brachycera</taxon>
        <taxon>Muscomorpha</taxon>
        <taxon>Ephydroidea</taxon>
        <taxon>Drosophilidae</taxon>
        <taxon>Drosophila</taxon>
    </lineage>
</organism>
<dbReference type="AlphaFoldDB" id="A0A484AT00"/>
<keyword evidence="3" id="KW-1185">Reference proteome</keyword>
<feature type="non-terminal residue" evidence="2">
    <location>
        <position position="1"/>
    </location>
</feature>
<sequence>THIQSMQRFQHQQEQHQQEQQQHQQQEQEHQLDSSCSWVALV</sequence>
<feature type="compositionally biased region" description="Polar residues" evidence="1">
    <location>
        <begin position="33"/>
        <end position="42"/>
    </location>
</feature>
<reference evidence="2 3" key="1">
    <citation type="journal article" date="2019" name="J. Hered.">
        <title>An Improved Genome Assembly for Drosophila navojoa, the Basal Species in the mojavensis Cluster.</title>
        <authorList>
            <person name="Vanderlinde T."/>
            <person name="Dupim E.G."/>
            <person name="Nazario-Yepiz N.O."/>
            <person name="Carvalho A.B."/>
        </authorList>
    </citation>
    <scope>NUCLEOTIDE SEQUENCE [LARGE SCALE GENOMIC DNA]</scope>
    <source>
        <strain evidence="2">Navoj_Jal97</strain>
        <tissue evidence="2">Whole organism</tissue>
    </source>
</reference>
<evidence type="ECO:0000313" key="2">
    <source>
        <dbReference type="EMBL" id="TDG39493.1"/>
    </source>
</evidence>
<evidence type="ECO:0000313" key="3">
    <source>
        <dbReference type="Proteomes" id="UP000295192"/>
    </source>
</evidence>